<dbReference type="EMBL" id="FXZK01000012">
    <property type="protein sequence ID" value="SMY09726.1"/>
    <property type="molecule type" value="Genomic_DNA"/>
</dbReference>
<dbReference type="OrthoDB" id="2274384at2"/>
<dbReference type="GO" id="GO:0016853">
    <property type="term" value="F:isomerase activity"/>
    <property type="evidence" value="ECO:0007669"/>
    <property type="project" value="UniProtKB-KW"/>
</dbReference>
<evidence type="ECO:0000313" key="2">
    <source>
        <dbReference type="EMBL" id="SMY09726.1"/>
    </source>
</evidence>
<dbReference type="PANTHER" id="PTHR12110">
    <property type="entry name" value="HYDROXYPYRUVATE ISOMERASE"/>
    <property type="match status" value="1"/>
</dbReference>
<dbReference type="PANTHER" id="PTHR12110:SF21">
    <property type="entry name" value="XYLOSE ISOMERASE-LIKE TIM BARREL DOMAIN-CONTAINING PROTEIN"/>
    <property type="match status" value="1"/>
</dbReference>
<dbReference type="PIRSF" id="PIRSF036778">
    <property type="entry name" value="UCP036778"/>
    <property type="match status" value="1"/>
</dbReference>
<proteinExistence type="predicted"/>
<dbReference type="Gene3D" id="3.20.20.150">
    <property type="entry name" value="Divalent-metal-dependent TIM barrel enzymes"/>
    <property type="match status" value="1"/>
</dbReference>
<dbReference type="RefSeq" id="WP_093993909.1">
    <property type="nucleotide sequence ID" value="NZ_FXZK01000012.1"/>
</dbReference>
<protein>
    <submittedName>
        <fullName evidence="2">Xylose isomerase-like TIM barrel</fullName>
    </submittedName>
</protein>
<gene>
    <name evidence="2" type="ORF">LOM8899_03898</name>
</gene>
<name>A0A238LL96_9RHOB</name>
<evidence type="ECO:0000259" key="1">
    <source>
        <dbReference type="Pfam" id="PF01261"/>
    </source>
</evidence>
<reference evidence="2 3" key="1">
    <citation type="submission" date="2017-05" db="EMBL/GenBank/DDBJ databases">
        <authorList>
            <person name="Song R."/>
            <person name="Chenine A.L."/>
            <person name="Ruprecht R.M."/>
        </authorList>
    </citation>
    <scope>NUCLEOTIDE SEQUENCE [LARGE SCALE GENOMIC DNA]</scope>
    <source>
        <strain evidence="2 3">CECT 8899</strain>
    </source>
</reference>
<keyword evidence="2" id="KW-0413">Isomerase</keyword>
<dbReference type="InterPro" id="IPR014621">
    <property type="entry name" value="UCP036778_sugar_epimerase"/>
</dbReference>
<dbReference type="InterPro" id="IPR013022">
    <property type="entry name" value="Xyl_isomerase-like_TIM-brl"/>
</dbReference>
<dbReference type="Pfam" id="PF01261">
    <property type="entry name" value="AP_endonuc_2"/>
    <property type="match status" value="1"/>
</dbReference>
<keyword evidence="3" id="KW-1185">Reference proteome</keyword>
<dbReference type="InterPro" id="IPR050312">
    <property type="entry name" value="IolE/XylAMocC-like"/>
</dbReference>
<feature type="domain" description="Xylose isomerase-like TIM barrel" evidence="1">
    <location>
        <begin position="20"/>
        <end position="262"/>
    </location>
</feature>
<sequence length="271" mass="30107">MNFALNHMTVPNLSYVDFLDLATKLECVGVEVRNDIDRELFDGMDPAEAGRMARDKGLRLVGLSQVYPFNTWDAEREVAVRDLIAVAKAAGAETISLIPRNDGTGLGNGERQANLRVAMKAILPMLRKVDMVALVEPLGFTRSSLRSKSDLVDTINDIEGKDHFKLVHDTFHHTLAGEDAIFTQATGIIHISAVVDPDLKITEMEDEHRVLVDARDRLGNIEQIRALIADGYDGPISYECFSPKTHAMPDPYSEIRASFEFITSRLRQEAA</sequence>
<dbReference type="AlphaFoldDB" id="A0A238LL96"/>
<dbReference type="SUPFAM" id="SSF51658">
    <property type="entry name" value="Xylose isomerase-like"/>
    <property type="match status" value="1"/>
</dbReference>
<organism evidence="2 3">
    <name type="scientific">Flavimaricola marinus</name>
    <dbReference type="NCBI Taxonomy" id="1819565"/>
    <lineage>
        <taxon>Bacteria</taxon>
        <taxon>Pseudomonadati</taxon>
        <taxon>Pseudomonadota</taxon>
        <taxon>Alphaproteobacteria</taxon>
        <taxon>Rhodobacterales</taxon>
        <taxon>Paracoccaceae</taxon>
        <taxon>Flavimaricola</taxon>
    </lineage>
</organism>
<accession>A0A238LL96</accession>
<dbReference type="InterPro" id="IPR036237">
    <property type="entry name" value="Xyl_isomerase-like_sf"/>
</dbReference>
<dbReference type="Proteomes" id="UP000201613">
    <property type="component" value="Unassembled WGS sequence"/>
</dbReference>
<evidence type="ECO:0000313" key="3">
    <source>
        <dbReference type="Proteomes" id="UP000201613"/>
    </source>
</evidence>